<dbReference type="InterPro" id="IPR025714">
    <property type="entry name" value="Methyltranfer_dom"/>
</dbReference>
<dbReference type="PANTHER" id="PTHR43675:SF8">
    <property type="entry name" value="ARSENITE METHYLTRANSFERASE"/>
    <property type="match status" value="1"/>
</dbReference>
<dbReference type="InterPro" id="IPR026669">
    <property type="entry name" value="Arsenite_MeTrfase-like"/>
</dbReference>
<comment type="similarity">
    <text evidence="3">Belongs to the methyltransferase superfamily. Arsenite methyltransferase family.</text>
</comment>
<evidence type="ECO:0000256" key="6">
    <source>
        <dbReference type="ARBA" id="ARBA00047941"/>
    </source>
</evidence>
<evidence type="ECO:0000256" key="3">
    <source>
        <dbReference type="ARBA" id="ARBA00034487"/>
    </source>
</evidence>
<keyword evidence="1 10" id="KW-0808">Transferase</keyword>
<feature type="domain" description="Methyltransferase" evidence="9">
    <location>
        <begin position="65"/>
        <end position="215"/>
    </location>
</feature>
<dbReference type="CDD" id="cd02440">
    <property type="entry name" value="AdoMet_MTases"/>
    <property type="match status" value="1"/>
</dbReference>
<keyword evidence="10" id="KW-0489">Methyltransferase</keyword>
<reference evidence="10 11" key="1">
    <citation type="submission" date="2018-06" db="EMBL/GenBank/DDBJ databases">
        <title>The draft genome sequence of Crocinitomix sp. SM1701.</title>
        <authorList>
            <person name="Zhang X."/>
        </authorList>
    </citation>
    <scope>NUCLEOTIDE SEQUENCE [LARGE SCALE GENOMIC DNA]</scope>
    <source>
        <strain evidence="10 11">SM1701</strain>
    </source>
</reference>
<evidence type="ECO:0000256" key="2">
    <source>
        <dbReference type="ARBA" id="ARBA00022691"/>
    </source>
</evidence>
<evidence type="ECO:0000256" key="7">
    <source>
        <dbReference type="ARBA" id="ARBA00047943"/>
    </source>
</evidence>
<protein>
    <recommendedName>
        <fullName evidence="5">Arsenite methyltransferase</fullName>
        <ecNumber evidence="4">2.1.1.137</ecNumber>
    </recommendedName>
</protein>
<evidence type="ECO:0000313" key="10">
    <source>
        <dbReference type="EMBL" id="PZE18107.1"/>
    </source>
</evidence>
<accession>A0A2W1N1H0</accession>
<dbReference type="GO" id="GO:0032259">
    <property type="term" value="P:methylation"/>
    <property type="evidence" value="ECO:0007669"/>
    <property type="project" value="UniProtKB-KW"/>
</dbReference>
<dbReference type="EC" id="2.1.1.137" evidence="4"/>
<proteinExistence type="inferred from homology"/>
<dbReference type="PANTHER" id="PTHR43675">
    <property type="entry name" value="ARSENITE METHYLTRANSFERASE"/>
    <property type="match status" value="1"/>
</dbReference>
<gene>
    <name evidence="10" type="ORF">DNU06_05685</name>
</gene>
<comment type="caution">
    <text evidence="10">The sequence shown here is derived from an EMBL/GenBank/DDBJ whole genome shotgun (WGS) entry which is preliminary data.</text>
</comment>
<comment type="catalytic activity">
    <reaction evidence="8">
        <text>arsenic triglutathione + 3 [thioredoxin]-dithiol + 3 S-adenosyl-L-methionine = trimethylarsine + 3 [thioredoxin]-disulfide + 3 glutathione + 3 S-adenosyl-L-homocysteine + 3 H(+)</text>
        <dbReference type="Rhea" id="RHEA:69432"/>
        <dbReference type="Rhea" id="RHEA-COMP:10698"/>
        <dbReference type="Rhea" id="RHEA-COMP:10700"/>
        <dbReference type="ChEBI" id="CHEBI:15378"/>
        <dbReference type="ChEBI" id="CHEBI:27130"/>
        <dbReference type="ChEBI" id="CHEBI:29950"/>
        <dbReference type="ChEBI" id="CHEBI:50058"/>
        <dbReference type="ChEBI" id="CHEBI:57856"/>
        <dbReference type="ChEBI" id="CHEBI:57925"/>
        <dbReference type="ChEBI" id="CHEBI:59789"/>
        <dbReference type="ChEBI" id="CHEBI:183640"/>
        <dbReference type="EC" id="2.1.1.137"/>
    </reaction>
</comment>
<dbReference type="GO" id="GO:0030791">
    <property type="term" value="F:arsenite methyltransferase activity"/>
    <property type="evidence" value="ECO:0007669"/>
    <property type="project" value="UniProtKB-EC"/>
</dbReference>
<organism evidence="10 11">
    <name type="scientific">Putridiphycobacter roseus</name>
    <dbReference type="NCBI Taxonomy" id="2219161"/>
    <lineage>
        <taxon>Bacteria</taxon>
        <taxon>Pseudomonadati</taxon>
        <taxon>Bacteroidota</taxon>
        <taxon>Flavobacteriia</taxon>
        <taxon>Flavobacteriales</taxon>
        <taxon>Crocinitomicaceae</taxon>
        <taxon>Putridiphycobacter</taxon>
    </lineage>
</organism>
<sequence length="351" mass="39174">MENLHQDVADYYGQELQKSEDLKTNACCTLAPPPVHIREALSLVADEVQAKYYGCGLTIPSAIEGLRILDLGSGSGRDCYIAGKLVGENGHVVGVDMTDEQLKVANDYVEYHREKFGYKKSNVEFIKGNIEKLDELNLEKGSFDLIISNCVINLAADKDKVLKDAFELLKPGGEMFFSDVYADRRVPRALQEDKVLWGECLSGAMYWNDFLNAAKGAGFTDPRVVEDKPITVENADLETLIGDIKFYSVTYRLWKIDGLESDCEDYGQAVAYKGGIPEGDLAFELDDHHYFPKGKIMTVCGNTYNMLHETRFKKYFDFYGTWDTHYGIFEGCGGNIPFTESSSTSAEGSCC</sequence>
<name>A0A2W1N1H0_9FLAO</name>
<dbReference type="OrthoDB" id="9770553at2"/>
<keyword evidence="11" id="KW-1185">Reference proteome</keyword>
<dbReference type="RefSeq" id="WP_111062260.1">
    <property type="nucleotide sequence ID" value="NZ_JBHUCU010000002.1"/>
</dbReference>
<comment type="catalytic activity">
    <reaction evidence="6">
        <text>arsenic triglutathione + [thioredoxin]-dithiol + S-adenosyl-L-methionine + 2 H2O = methylarsonous acid + [thioredoxin]-disulfide + 3 glutathione + S-adenosyl-L-homocysteine + H(+)</text>
        <dbReference type="Rhea" id="RHEA:69460"/>
        <dbReference type="Rhea" id="RHEA-COMP:10698"/>
        <dbReference type="Rhea" id="RHEA-COMP:10700"/>
        <dbReference type="ChEBI" id="CHEBI:15377"/>
        <dbReference type="ChEBI" id="CHEBI:15378"/>
        <dbReference type="ChEBI" id="CHEBI:17826"/>
        <dbReference type="ChEBI" id="CHEBI:29950"/>
        <dbReference type="ChEBI" id="CHEBI:50058"/>
        <dbReference type="ChEBI" id="CHEBI:57856"/>
        <dbReference type="ChEBI" id="CHEBI:57925"/>
        <dbReference type="ChEBI" id="CHEBI:59789"/>
        <dbReference type="ChEBI" id="CHEBI:183640"/>
        <dbReference type="EC" id="2.1.1.137"/>
    </reaction>
</comment>
<comment type="catalytic activity">
    <reaction evidence="7">
        <text>arsenic triglutathione + 2 [thioredoxin]-dithiol + 2 S-adenosyl-L-methionine + H2O = dimethylarsinous acid + 2 [thioredoxin]-disulfide + 3 glutathione + 2 S-adenosyl-L-homocysteine + 2 H(+)</text>
        <dbReference type="Rhea" id="RHEA:69464"/>
        <dbReference type="Rhea" id="RHEA-COMP:10698"/>
        <dbReference type="Rhea" id="RHEA-COMP:10700"/>
        <dbReference type="ChEBI" id="CHEBI:15377"/>
        <dbReference type="ChEBI" id="CHEBI:15378"/>
        <dbReference type="ChEBI" id="CHEBI:23808"/>
        <dbReference type="ChEBI" id="CHEBI:29950"/>
        <dbReference type="ChEBI" id="CHEBI:50058"/>
        <dbReference type="ChEBI" id="CHEBI:57856"/>
        <dbReference type="ChEBI" id="CHEBI:57925"/>
        <dbReference type="ChEBI" id="CHEBI:59789"/>
        <dbReference type="ChEBI" id="CHEBI:183640"/>
        <dbReference type="EC" id="2.1.1.137"/>
    </reaction>
</comment>
<dbReference type="Gene3D" id="3.40.5.100">
    <property type="match status" value="1"/>
</dbReference>
<dbReference type="EMBL" id="QKSB01000002">
    <property type="protein sequence ID" value="PZE18107.1"/>
    <property type="molecule type" value="Genomic_DNA"/>
</dbReference>
<dbReference type="AlphaFoldDB" id="A0A2W1N1H0"/>
<dbReference type="InterPro" id="IPR029063">
    <property type="entry name" value="SAM-dependent_MTases_sf"/>
</dbReference>
<evidence type="ECO:0000256" key="5">
    <source>
        <dbReference type="ARBA" id="ARBA00034545"/>
    </source>
</evidence>
<dbReference type="Proteomes" id="UP000249248">
    <property type="component" value="Unassembled WGS sequence"/>
</dbReference>
<evidence type="ECO:0000259" key="9">
    <source>
        <dbReference type="Pfam" id="PF13847"/>
    </source>
</evidence>
<dbReference type="SUPFAM" id="SSF53335">
    <property type="entry name" value="S-adenosyl-L-methionine-dependent methyltransferases"/>
    <property type="match status" value="1"/>
</dbReference>
<dbReference type="Pfam" id="PF13847">
    <property type="entry name" value="Methyltransf_31"/>
    <property type="match status" value="1"/>
</dbReference>
<evidence type="ECO:0000256" key="1">
    <source>
        <dbReference type="ARBA" id="ARBA00022679"/>
    </source>
</evidence>
<evidence type="ECO:0000313" key="11">
    <source>
        <dbReference type="Proteomes" id="UP000249248"/>
    </source>
</evidence>
<evidence type="ECO:0000256" key="4">
    <source>
        <dbReference type="ARBA" id="ARBA00034521"/>
    </source>
</evidence>
<dbReference type="Gene3D" id="3.40.50.150">
    <property type="entry name" value="Vaccinia Virus protein VP39"/>
    <property type="match status" value="1"/>
</dbReference>
<keyword evidence="2" id="KW-0949">S-adenosyl-L-methionine</keyword>
<evidence type="ECO:0000256" key="8">
    <source>
        <dbReference type="ARBA" id="ARBA00048428"/>
    </source>
</evidence>